<dbReference type="GO" id="GO:0012505">
    <property type="term" value="C:endomembrane system"/>
    <property type="evidence" value="ECO:0007669"/>
    <property type="project" value="UniProtKB-SubCell"/>
</dbReference>
<dbReference type="InterPro" id="IPR001757">
    <property type="entry name" value="P_typ_ATPase"/>
</dbReference>
<dbReference type="GO" id="GO:0043682">
    <property type="term" value="F:P-type divalent copper transporter activity"/>
    <property type="evidence" value="ECO:0007669"/>
    <property type="project" value="TreeGrafter"/>
</dbReference>
<dbReference type="InterPro" id="IPR008250">
    <property type="entry name" value="ATPase_P-typ_transduc_dom_A_sf"/>
</dbReference>
<dbReference type="eggNOG" id="COG2217">
    <property type="taxonomic scope" value="Bacteria"/>
</dbReference>
<dbReference type="SUPFAM" id="SSF81665">
    <property type="entry name" value="Calcium ATPase, transmembrane domain M"/>
    <property type="match status" value="1"/>
</dbReference>
<dbReference type="SUPFAM" id="SSF81660">
    <property type="entry name" value="Metal cation-transporting ATPase, ATP-binding domain N"/>
    <property type="match status" value="1"/>
</dbReference>
<name>I3INF8_9BACT</name>
<dbReference type="InterPro" id="IPR059000">
    <property type="entry name" value="ATPase_P-type_domA"/>
</dbReference>
<keyword evidence="4 10" id="KW-0479">Metal-binding</keyword>
<feature type="transmembrane region" description="Helical" evidence="10">
    <location>
        <begin position="76"/>
        <end position="98"/>
    </location>
</feature>
<keyword evidence="6 10" id="KW-0067">ATP-binding</keyword>
<dbReference type="OrthoDB" id="211392at2"/>
<dbReference type="STRING" id="247490.KSU1_C1657"/>
<feature type="transmembrane region" description="Helical" evidence="10">
    <location>
        <begin position="46"/>
        <end position="64"/>
    </location>
</feature>
<evidence type="ECO:0000256" key="7">
    <source>
        <dbReference type="ARBA" id="ARBA00022967"/>
    </source>
</evidence>
<keyword evidence="7" id="KW-1278">Translocase</keyword>
<dbReference type="Gene3D" id="3.40.1110.10">
    <property type="entry name" value="Calcium-transporting ATPase, cytoplasmic domain N"/>
    <property type="match status" value="1"/>
</dbReference>
<dbReference type="GO" id="GO:0005524">
    <property type="term" value="F:ATP binding"/>
    <property type="evidence" value="ECO:0007669"/>
    <property type="project" value="UniProtKB-UniRule"/>
</dbReference>
<reference evidence="12 13" key="1">
    <citation type="journal article" date="2012" name="FEBS Lett.">
        <title>Anammox organism KSU-1 expresses a NirK-type copper-containing nitrite reductase instead of a NirS-type with cytochrome cd1.</title>
        <authorList>
            <person name="Hira D."/>
            <person name="Toh H."/>
            <person name="Migita C.T."/>
            <person name="Okubo H."/>
            <person name="Nishiyama T."/>
            <person name="Hattori M."/>
            <person name="Furukawa K."/>
            <person name="Fujii T."/>
        </authorList>
    </citation>
    <scope>NUCLEOTIDE SEQUENCE [LARGE SCALE GENOMIC DNA]</scope>
</reference>
<keyword evidence="13" id="KW-1185">Reference proteome</keyword>
<organism evidence="12 13">
    <name type="scientific">Candidatus Jettenia caeni</name>
    <dbReference type="NCBI Taxonomy" id="247490"/>
    <lineage>
        <taxon>Bacteria</taxon>
        <taxon>Pseudomonadati</taxon>
        <taxon>Planctomycetota</taxon>
        <taxon>Candidatus Brocadiia</taxon>
        <taxon>Candidatus Brocadiales</taxon>
        <taxon>Candidatus Brocadiaceae</taxon>
        <taxon>Candidatus Jettenia</taxon>
    </lineage>
</organism>
<dbReference type="FunFam" id="2.70.150.10:FF:000002">
    <property type="entry name" value="Copper-transporting ATPase 1, putative"/>
    <property type="match status" value="1"/>
</dbReference>
<evidence type="ECO:0000256" key="5">
    <source>
        <dbReference type="ARBA" id="ARBA00022741"/>
    </source>
</evidence>
<feature type="transmembrane region" description="Helical" evidence="10">
    <location>
        <begin position="257"/>
        <end position="279"/>
    </location>
</feature>
<dbReference type="InterPro" id="IPR023214">
    <property type="entry name" value="HAD_sf"/>
</dbReference>
<feature type="transmembrane region" description="Helical" evidence="10">
    <location>
        <begin position="543"/>
        <end position="564"/>
    </location>
</feature>
<dbReference type="AlphaFoldDB" id="I3INF8"/>
<feature type="transmembrane region" description="Helical" evidence="10">
    <location>
        <begin position="12"/>
        <end position="34"/>
    </location>
</feature>
<evidence type="ECO:0000256" key="3">
    <source>
        <dbReference type="ARBA" id="ARBA00022692"/>
    </source>
</evidence>
<sequence>MNHTDMLRDFKIRFWVSLGVTIPILVLSPLIQSFFGFSLEFPGEKYILFGLSSFVFFYGGWPFFRGVSHEFTKKQPGMMTLIALAITVAYTYSSLVVFGLEGEVFFWELATLIDIMLLGHWIEMRSVMGASHALEELSKLMPAEAHIIVRDGSIKDVKIEELKKGDRVLVRPGEKIPADGKVIEGESEVNESMITGESKPVDKKKDDKVIGGSINSAGSLTVEVTRVGEESYLSQVVELVKKASESKSRAQDLANKAAFWLTITALVAGVITLVSWLLYNAKFDFILERVVTVMVITCPHALGLAVPLVIAMITTLSAKNGILIRNRTSFESGRRLHTVVFDKTGTLTKGEFGVTDIVPLGDWNEEELLRRTASLEAHSEHTIAQGIIKKAREKNMELYMTENFEAIPGKGAKAKIEGNELYIGNRRILEIVGITQDEVEKRIDEIASQGKTIVLVTTKDKIQGIIGLADIIRDESREAIERLKKFHIADVVLVNNDPRTVVDVISLSRITYRKTAQNLAWATGYNIFAIPLAAGVLSNYGIILPPAVGAIIMSVSTIIVALNARLISYKKV</sequence>
<dbReference type="InterPro" id="IPR018303">
    <property type="entry name" value="ATPase_P-typ_P_site"/>
</dbReference>
<keyword evidence="8 10" id="KW-1133">Transmembrane helix</keyword>
<comment type="similarity">
    <text evidence="2 10">Belongs to the cation transport ATPase (P-type) (TC 3.A.3) family. Type IB subfamily.</text>
</comment>
<feature type="transmembrane region" description="Helical" evidence="10">
    <location>
        <begin position="519"/>
        <end position="537"/>
    </location>
</feature>
<dbReference type="PANTHER" id="PTHR43520">
    <property type="entry name" value="ATP7, ISOFORM B"/>
    <property type="match status" value="1"/>
</dbReference>
<proteinExistence type="inferred from homology"/>
<dbReference type="GO" id="GO:0005507">
    <property type="term" value="F:copper ion binding"/>
    <property type="evidence" value="ECO:0007669"/>
    <property type="project" value="TreeGrafter"/>
</dbReference>
<feature type="domain" description="P-type ATPase A" evidence="11">
    <location>
        <begin position="140"/>
        <end position="241"/>
    </location>
</feature>
<dbReference type="PRINTS" id="PR00119">
    <property type="entry name" value="CATATPASE"/>
</dbReference>
<accession>I3INF8</accession>
<comment type="caution">
    <text evidence="12">The sequence shown here is derived from an EMBL/GenBank/DDBJ whole genome shotgun (WGS) entry which is preliminary data.</text>
</comment>
<dbReference type="InterPro" id="IPR027256">
    <property type="entry name" value="P-typ_ATPase_IB"/>
</dbReference>
<evidence type="ECO:0000259" key="11">
    <source>
        <dbReference type="Pfam" id="PF00122"/>
    </source>
</evidence>
<keyword evidence="5 10" id="KW-0547">Nucleotide-binding</keyword>
<keyword evidence="3 10" id="KW-0812">Transmembrane</keyword>
<evidence type="ECO:0000256" key="10">
    <source>
        <dbReference type="RuleBase" id="RU362081"/>
    </source>
</evidence>
<feature type="transmembrane region" description="Helical" evidence="10">
    <location>
        <begin position="104"/>
        <end position="122"/>
    </location>
</feature>
<dbReference type="InterPro" id="IPR036412">
    <property type="entry name" value="HAD-like_sf"/>
</dbReference>
<dbReference type="PANTHER" id="PTHR43520:SF8">
    <property type="entry name" value="P-TYPE CU(+) TRANSPORTER"/>
    <property type="match status" value="1"/>
</dbReference>
<dbReference type="PROSITE" id="PS00154">
    <property type="entry name" value="ATPASE_E1_E2"/>
    <property type="match status" value="1"/>
</dbReference>
<dbReference type="SUPFAM" id="SSF81653">
    <property type="entry name" value="Calcium ATPase, transduction domain A"/>
    <property type="match status" value="1"/>
</dbReference>
<evidence type="ECO:0000313" key="13">
    <source>
        <dbReference type="Proteomes" id="UP000002985"/>
    </source>
</evidence>
<dbReference type="InterPro" id="IPR023298">
    <property type="entry name" value="ATPase_P-typ_TM_dom_sf"/>
</dbReference>
<evidence type="ECO:0000256" key="9">
    <source>
        <dbReference type="ARBA" id="ARBA00023136"/>
    </source>
</evidence>
<keyword evidence="9 10" id="KW-0472">Membrane</keyword>
<evidence type="ECO:0000256" key="4">
    <source>
        <dbReference type="ARBA" id="ARBA00022723"/>
    </source>
</evidence>
<comment type="subcellular location">
    <subcellularLocation>
        <location evidence="10">Cell membrane</location>
    </subcellularLocation>
    <subcellularLocation>
        <location evidence="1">Endomembrane system</location>
        <topology evidence="1">Multi-pass membrane protein</topology>
    </subcellularLocation>
</comment>
<protein>
    <submittedName>
        <fullName evidence="12">ATPase</fullName>
    </submittedName>
</protein>
<dbReference type="Gene3D" id="3.40.50.1000">
    <property type="entry name" value="HAD superfamily/HAD-like"/>
    <property type="match status" value="1"/>
</dbReference>
<evidence type="ECO:0000256" key="8">
    <source>
        <dbReference type="ARBA" id="ARBA00022989"/>
    </source>
</evidence>
<dbReference type="InterPro" id="IPR023299">
    <property type="entry name" value="ATPase_P-typ_cyto_dom_N"/>
</dbReference>
<dbReference type="Proteomes" id="UP000002985">
    <property type="component" value="Unassembled WGS sequence"/>
</dbReference>
<dbReference type="EMBL" id="BAFH01000003">
    <property type="protein sequence ID" value="GAB63253.1"/>
    <property type="molecule type" value="Genomic_DNA"/>
</dbReference>
<keyword evidence="10" id="KW-1003">Cell membrane</keyword>
<dbReference type="GO" id="GO:0055070">
    <property type="term" value="P:copper ion homeostasis"/>
    <property type="evidence" value="ECO:0007669"/>
    <property type="project" value="TreeGrafter"/>
</dbReference>
<dbReference type="SUPFAM" id="SSF56784">
    <property type="entry name" value="HAD-like"/>
    <property type="match status" value="1"/>
</dbReference>
<feature type="transmembrane region" description="Helical" evidence="10">
    <location>
        <begin position="291"/>
        <end position="318"/>
    </location>
</feature>
<evidence type="ECO:0000256" key="1">
    <source>
        <dbReference type="ARBA" id="ARBA00004127"/>
    </source>
</evidence>
<dbReference type="NCBIfam" id="TIGR01494">
    <property type="entry name" value="ATPase_P-type"/>
    <property type="match status" value="1"/>
</dbReference>
<dbReference type="Gene3D" id="2.70.150.10">
    <property type="entry name" value="Calcium-transporting ATPase, cytoplasmic transduction domain A"/>
    <property type="match status" value="1"/>
</dbReference>
<dbReference type="GO" id="GO:0005886">
    <property type="term" value="C:plasma membrane"/>
    <property type="evidence" value="ECO:0007669"/>
    <property type="project" value="UniProtKB-SubCell"/>
</dbReference>
<dbReference type="GO" id="GO:0016887">
    <property type="term" value="F:ATP hydrolysis activity"/>
    <property type="evidence" value="ECO:0007669"/>
    <property type="project" value="InterPro"/>
</dbReference>
<gene>
    <name evidence="12" type="ORF">KSU1_C1657</name>
</gene>
<evidence type="ECO:0000256" key="2">
    <source>
        <dbReference type="ARBA" id="ARBA00006024"/>
    </source>
</evidence>
<evidence type="ECO:0000313" key="12">
    <source>
        <dbReference type="EMBL" id="GAB63253.1"/>
    </source>
</evidence>
<dbReference type="Pfam" id="PF00702">
    <property type="entry name" value="Hydrolase"/>
    <property type="match status" value="1"/>
</dbReference>
<dbReference type="Pfam" id="PF00122">
    <property type="entry name" value="E1-E2_ATPase"/>
    <property type="match status" value="1"/>
</dbReference>
<evidence type="ECO:0000256" key="6">
    <source>
        <dbReference type="ARBA" id="ARBA00022840"/>
    </source>
</evidence>
<dbReference type="NCBIfam" id="TIGR01525">
    <property type="entry name" value="ATPase-IB_hvy"/>
    <property type="match status" value="1"/>
</dbReference>